<gene>
    <name evidence="1" type="ORF">JIN81_12305</name>
</gene>
<evidence type="ECO:0000313" key="2">
    <source>
        <dbReference type="Proteomes" id="UP000658278"/>
    </source>
</evidence>
<accession>A0A934R9T7</accession>
<organism evidence="1 2">
    <name type="scientific">Haloferula rosea</name>
    <dbReference type="NCBI Taxonomy" id="490093"/>
    <lineage>
        <taxon>Bacteria</taxon>
        <taxon>Pseudomonadati</taxon>
        <taxon>Verrucomicrobiota</taxon>
        <taxon>Verrucomicrobiia</taxon>
        <taxon>Verrucomicrobiales</taxon>
        <taxon>Verrucomicrobiaceae</taxon>
        <taxon>Haloferula</taxon>
    </lineage>
</organism>
<name>A0A934R9T7_9BACT</name>
<keyword evidence="2" id="KW-1185">Reference proteome</keyword>
<dbReference type="EMBL" id="JAENII010000009">
    <property type="protein sequence ID" value="MBK1827804.1"/>
    <property type="molecule type" value="Genomic_DNA"/>
</dbReference>
<dbReference type="Gene3D" id="3.40.50.2000">
    <property type="entry name" value="Glycogen Phosphorylase B"/>
    <property type="match status" value="2"/>
</dbReference>
<dbReference type="CDD" id="cd03801">
    <property type="entry name" value="GT4_PimA-like"/>
    <property type="match status" value="1"/>
</dbReference>
<sequence length="378" mass="42514">MKLALPAPYPVGSLAALGGCEAPGHHATWLPRISRLLQRHSDFEIHWLTCSKEVSEIRVIEENGQTFHILPRGSLGIQMLSRFRHERRELLACLKRIQPDLVHAWGTEEGYGHLAVDWPGKSVLSMQGILTECCRAVAQPLLMRVQAKGERHVMSRIMNLTVESSWGREKLQRLAPQALIQRLEYGVASEFFDLRRQPASNPLVLFVGTLSRLKGVDLLLEVFRDRRLRHVELVLLGDGPLRRMESKMSANVRFLGHRPRSEVSDWMRRTWCLVHPTRADTAPNVVKEARVGGIPVITTPTGGQTDYVVDGRSGYLLQAGNREGMIGKILQITSSLEGSLAMGRTDQQRCRRMLNFERISRNLGEVYANILPSAASVD</sequence>
<dbReference type="PANTHER" id="PTHR45947:SF3">
    <property type="entry name" value="SULFOQUINOVOSYL TRANSFERASE SQD2"/>
    <property type="match status" value="1"/>
</dbReference>
<dbReference type="Pfam" id="PF13692">
    <property type="entry name" value="Glyco_trans_1_4"/>
    <property type="match status" value="1"/>
</dbReference>
<protein>
    <submittedName>
        <fullName evidence="1">Glycosyltransferase family 4 protein</fullName>
    </submittedName>
</protein>
<dbReference type="GO" id="GO:0016757">
    <property type="term" value="F:glycosyltransferase activity"/>
    <property type="evidence" value="ECO:0007669"/>
    <property type="project" value="TreeGrafter"/>
</dbReference>
<dbReference type="InterPro" id="IPR050194">
    <property type="entry name" value="Glycosyltransferase_grp1"/>
</dbReference>
<proteinExistence type="predicted"/>
<dbReference type="PANTHER" id="PTHR45947">
    <property type="entry name" value="SULFOQUINOVOSYL TRANSFERASE SQD2"/>
    <property type="match status" value="1"/>
</dbReference>
<dbReference type="RefSeq" id="WP_200279929.1">
    <property type="nucleotide sequence ID" value="NZ_JAENII010000009.1"/>
</dbReference>
<comment type="caution">
    <text evidence="1">The sequence shown here is derived from an EMBL/GenBank/DDBJ whole genome shotgun (WGS) entry which is preliminary data.</text>
</comment>
<dbReference type="Proteomes" id="UP000658278">
    <property type="component" value="Unassembled WGS sequence"/>
</dbReference>
<dbReference type="PROSITE" id="PS51257">
    <property type="entry name" value="PROKAR_LIPOPROTEIN"/>
    <property type="match status" value="1"/>
</dbReference>
<dbReference type="SUPFAM" id="SSF53756">
    <property type="entry name" value="UDP-Glycosyltransferase/glycogen phosphorylase"/>
    <property type="match status" value="1"/>
</dbReference>
<evidence type="ECO:0000313" key="1">
    <source>
        <dbReference type="EMBL" id="MBK1827804.1"/>
    </source>
</evidence>
<reference evidence="1" key="1">
    <citation type="submission" date="2021-01" db="EMBL/GenBank/DDBJ databases">
        <title>Modified the classification status of verrucomicrobia.</title>
        <authorList>
            <person name="Feng X."/>
        </authorList>
    </citation>
    <scope>NUCLEOTIDE SEQUENCE</scope>
    <source>
        <strain evidence="1">KCTC 22201</strain>
    </source>
</reference>
<dbReference type="AlphaFoldDB" id="A0A934R9T7"/>